<evidence type="ECO:0000313" key="2">
    <source>
        <dbReference type="EMBL" id="MBH8566619.1"/>
    </source>
</evidence>
<keyword evidence="3" id="KW-1185">Reference proteome</keyword>
<dbReference type="Pfam" id="PF05685">
    <property type="entry name" value="Uma2"/>
    <property type="match status" value="1"/>
</dbReference>
<dbReference type="EMBL" id="JAECZC010000100">
    <property type="protein sequence ID" value="MBH8566619.1"/>
    <property type="molecule type" value="Genomic_DNA"/>
</dbReference>
<dbReference type="PANTHER" id="PTHR34107">
    <property type="entry name" value="SLL0198 PROTEIN-RELATED"/>
    <property type="match status" value="1"/>
</dbReference>
<dbReference type="Gene3D" id="3.90.1570.10">
    <property type="entry name" value="tt1808, chain A"/>
    <property type="match status" value="1"/>
</dbReference>
<evidence type="ECO:0000259" key="1">
    <source>
        <dbReference type="Pfam" id="PF05685"/>
    </source>
</evidence>
<dbReference type="CDD" id="cd06260">
    <property type="entry name" value="DUF820-like"/>
    <property type="match status" value="1"/>
</dbReference>
<gene>
    <name evidence="2" type="ORF">I8748_31460</name>
</gene>
<organism evidence="2 3">
    <name type="scientific">Amazonocrinis nigriterrae CENA67</name>
    <dbReference type="NCBI Taxonomy" id="2794033"/>
    <lineage>
        <taxon>Bacteria</taxon>
        <taxon>Bacillati</taxon>
        <taxon>Cyanobacteriota</taxon>
        <taxon>Cyanophyceae</taxon>
        <taxon>Nostocales</taxon>
        <taxon>Nostocaceae</taxon>
        <taxon>Amazonocrinis</taxon>
        <taxon>Amazonocrinis nigriterrae</taxon>
    </lineage>
</organism>
<name>A0A8J7I1Z2_9NOST</name>
<reference evidence="2 3" key="1">
    <citation type="journal article" date="2021" name="Int. J. Syst. Evol. Microbiol.">
        <title>Amazonocrinis nigriterrae gen. nov., sp. nov., Atlanticothrix silvestris gen. nov., sp. nov. and Dendronalium phyllosphericum gen. nov., sp. nov., nostocacean cyanobacteria from Brazilian environments.</title>
        <authorList>
            <person name="Alvarenga D.O."/>
            <person name="Andreote A.P.D."/>
            <person name="Branco L.H.Z."/>
            <person name="Delbaje E."/>
            <person name="Cruz R.B."/>
            <person name="Varani A.M."/>
            <person name="Fiore M.F."/>
        </authorList>
    </citation>
    <scope>NUCLEOTIDE SEQUENCE [LARGE SCALE GENOMIC DNA]</scope>
    <source>
        <strain evidence="2 3">CENA67</strain>
    </source>
</reference>
<dbReference type="Proteomes" id="UP000632766">
    <property type="component" value="Unassembled WGS sequence"/>
</dbReference>
<comment type="caution">
    <text evidence="2">The sequence shown here is derived from an EMBL/GenBank/DDBJ whole genome shotgun (WGS) entry which is preliminary data.</text>
</comment>
<dbReference type="InterPro" id="IPR008538">
    <property type="entry name" value="Uma2"/>
</dbReference>
<dbReference type="GO" id="GO:0004519">
    <property type="term" value="F:endonuclease activity"/>
    <property type="evidence" value="ECO:0007669"/>
    <property type="project" value="UniProtKB-KW"/>
</dbReference>
<proteinExistence type="predicted"/>
<accession>A0A8J7I1Z2</accession>
<dbReference type="InterPro" id="IPR011335">
    <property type="entry name" value="Restrct_endonuc-II-like"/>
</dbReference>
<evidence type="ECO:0000313" key="3">
    <source>
        <dbReference type="Proteomes" id="UP000632766"/>
    </source>
</evidence>
<keyword evidence="2" id="KW-0255">Endonuclease</keyword>
<dbReference type="SUPFAM" id="SSF52980">
    <property type="entry name" value="Restriction endonuclease-like"/>
    <property type="match status" value="1"/>
</dbReference>
<protein>
    <submittedName>
        <fullName evidence="2">Uma2 family endonuclease</fullName>
    </submittedName>
</protein>
<dbReference type="PANTHER" id="PTHR34107:SF1">
    <property type="entry name" value="SLL0198 PROTEIN"/>
    <property type="match status" value="1"/>
</dbReference>
<feature type="domain" description="Putative restriction endonuclease" evidence="1">
    <location>
        <begin position="2"/>
        <end position="158"/>
    </location>
</feature>
<dbReference type="InterPro" id="IPR012296">
    <property type="entry name" value="Nuclease_put_TT1808"/>
</dbReference>
<keyword evidence="2" id="KW-0540">Nuclease</keyword>
<keyword evidence="2" id="KW-0378">Hydrolase</keyword>
<sequence length="163" mass="17736">MELVKGRVVRTPMPEAEHGEVCLNAGALIRDAAKTGSLGRVMGNDTFVRVATNPDTYRGADVCFISYARLPKGQPRPKGPLEVPPDLVVEVRSPTDRTSDIWVTVGEYLGAGVTVVVVLDPALEAAAVYRQGDDFPQRWHNGDELTLPDVLPGFAVPVRRLFE</sequence>
<dbReference type="AlphaFoldDB" id="A0A8J7I1Z2"/>